<evidence type="ECO:0000313" key="2">
    <source>
        <dbReference type="EMBL" id="ART20091.1"/>
    </source>
</evidence>
<gene>
    <name evidence="2" type="ORF">CBE89_00155</name>
</gene>
<proteinExistence type="predicted"/>
<dbReference type="RefSeq" id="WP_086890324.1">
    <property type="nucleotide sequence ID" value="NZ_CP021252.1"/>
</dbReference>
<sequence>MSFVEDRLHALLDEQGVELVETGRLDARYNACFHAGSRTIVVRGGLDPVTRACAIAHELGHAAHGDSCSSPRAERLADEWAAQRLVDGDRIEDIATDCGGAPSAIAAELGVTPHLLEVWMRLLEAGRVTTMSCAIY</sequence>
<organism evidence="2 3">
    <name type="scientific">Corynebacterium striatum</name>
    <dbReference type="NCBI Taxonomy" id="43770"/>
    <lineage>
        <taxon>Bacteria</taxon>
        <taxon>Bacillati</taxon>
        <taxon>Actinomycetota</taxon>
        <taxon>Actinomycetes</taxon>
        <taxon>Mycobacteriales</taxon>
        <taxon>Corynebacteriaceae</taxon>
        <taxon>Corynebacterium</taxon>
    </lineage>
</organism>
<dbReference type="AlphaFoldDB" id="A0A2Z2J0M3"/>
<accession>A0A2Z2J0M3</accession>
<dbReference type="EMBL" id="CP021252">
    <property type="protein sequence ID" value="ART20091.1"/>
    <property type="molecule type" value="Genomic_DNA"/>
</dbReference>
<protein>
    <submittedName>
        <fullName evidence="2">ImmA/IrrE family metallo-endopeptidase</fullName>
    </submittedName>
</protein>
<reference evidence="2 3" key="1">
    <citation type="submission" date="2017-05" db="EMBL/GenBank/DDBJ databases">
        <title>Complete genome sequence of Corynebacterium striatum KC-Na-1 isolated from Neophocaena asiaeorientalis in Korea.</title>
        <authorList>
            <person name="Kim J.H."/>
            <person name="Lee K."/>
        </authorList>
    </citation>
    <scope>NUCLEOTIDE SEQUENCE [LARGE SCALE GENOMIC DNA]</scope>
    <source>
        <strain evidence="2 3">KC-Na-01</strain>
    </source>
</reference>
<feature type="domain" description="IrrE N-terminal-like" evidence="1">
    <location>
        <begin position="32"/>
        <end position="112"/>
    </location>
</feature>
<dbReference type="InterPro" id="IPR010359">
    <property type="entry name" value="IrrE_HExxH"/>
</dbReference>
<dbReference type="Proteomes" id="UP000250197">
    <property type="component" value="Chromosome"/>
</dbReference>
<dbReference type="Pfam" id="PF06114">
    <property type="entry name" value="Peptidase_M78"/>
    <property type="match status" value="1"/>
</dbReference>
<dbReference type="KEGG" id="cstr:CBE89_00155"/>
<name>A0A2Z2J0M3_CORST</name>
<evidence type="ECO:0000313" key="3">
    <source>
        <dbReference type="Proteomes" id="UP000250197"/>
    </source>
</evidence>
<evidence type="ECO:0000259" key="1">
    <source>
        <dbReference type="Pfam" id="PF06114"/>
    </source>
</evidence>